<dbReference type="InterPro" id="IPR006597">
    <property type="entry name" value="Sel1-like"/>
</dbReference>
<name>A0ABW9JHY6_9SPHI</name>
<dbReference type="PANTHER" id="PTHR11102">
    <property type="entry name" value="SEL-1-LIKE PROTEIN"/>
    <property type="match status" value="1"/>
</dbReference>
<proteinExistence type="predicted"/>
<organism evidence="1 2">
    <name type="scientific">Pedobacter helvus</name>
    <dbReference type="NCBI Taxonomy" id="2563444"/>
    <lineage>
        <taxon>Bacteria</taxon>
        <taxon>Pseudomonadati</taxon>
        <taxon>Bacteroidota</taxon>
        <taxon>Sphingobacteriia</taxon>
        <taxon>Sphingobacteriales</taxon>
        <taxon>Sphingobacteriaceae</taxon>
        <taxon>Pedobacter</taxon>
    </lineage>
</organism>
<dbReference type="InterPro" id="IPR050767">
    <property type="entry name" value="Sel1_AlgK"/>
</dbReference>
<dbReference type="SUPFAM" id="SSF82185">
    <property type="entry name" value="Histone H3 K4-specific methyltransferase SET7/9 N-terminal domain"/>
    <property type="match status" value="2"/>
</dbReference>
<evidence type="ECO:0000313" key="2">
    <source>
        <dbReference type="Proteomes" id="UP001517367"/>
    </source>
</evidence>
<reference evidence="1 2" key="1">
    <citation type="submission" date="2024-12" db="EMBL/GenBank/DDBJ databases">
        <authorList>
            <person name="Hu S."/>
        </authorList>
    </citation>
    <scope>NUCLEOTIDE SEQUENCE [LARGE SCALE GENOMIC DNA]</scope>
    <source>
        <strain evidence="1 2">P-25</strain>
    </source>
</reference>
<dbReference type="Gene3D" id="1.25.40.10">
    <property type="entry name" value="Tetratricopeptide repeat domain"/>
    <property type="match status" value="2"/>
</dbReference>
<dbReference type="Gene3D" id="3.90.930.1">
    <property type="match status" value="1"/>
</dbReference>
<protein>
    <submittedName>
        <fullName evidence="1">WG repeat-containing protein</fullName>
    </submittedName>
</protein>
<sequence>MRKLIFIIGLFISTTSFGQTKEFVQKLTAFKNQSGKWGYMNSKTKAVVISPTYDDAHGFSFGYAAVKNNDKWFYIDKAGSSICNEKFDKAGDFDEYGEAIVSIDGKWGKLYYNSFLYHNCQLMRASNLGEDIYKEEYLRQEKLGWSLQEYDGSAEMIDGIEKSFTPAATREELFANKTKKYYHANGKLSAEGNEINGKKQGEWKFYSTDGILIETSNWKDNVAHGRYVYYYNRANVIKQSGSLNQGKNNGLIAFYNPNNARLTHTELWENGVLKKIKDIYDVNGNLVSSTGTGTLIYYNNDSQQIAGKIEYQNGHRSGTNIQYHGNGKIKLRALYKYTPNDPFGLRWEIIEVNDFNGTPLEKGTLKNGNGTWISYHDNGKPNLITTYQNGKKVKEETALVKGIDNIYNNIVKDNKTGNTGNPFAEMALSNQPYEQICVKAELKSQNYGRAFQCAKSGDEKGIVFCTAVLGLLYHDGLGTEKDLSKAFQYYKKAAELGSPEAMYYLGLMYHDGEHVQKNVSTAFVWFKKSADQKIPEANYLMSRAYYFGFPEAGVAINYKTALDYAIKAKEAYQNTPEFTNHLAYCYFSSGNKKMAYGILSALVKSHPNYANGFDSLGEVCEAIGLSSEAIKNYVKAAQMGIENAQKWCKAKQIKY</sequence>
<dbReference type="SMART" id="SM00671">
    <property type="entry name" value="SEL1"/>
    <property type="match status" value="3"/>
</dbReference>
<dbReference type="InterPro" id="IPR011990">
    <property type="entry name" value="TPR-like_helical_dom_sf"/>
</dbReference>
<dbReference type="Gene3D" id="2.20.110.10">
    <property type="entry name" value="Histone H3 K4-specific methyltransferase SET7/9 N-terminal domain"/>
    <property type="match status" value="1"/>
</dbReference>
<evidence type="ECO:0000313" key="1">
    <source>
        <dbReference type="EMBL" id="MFN0291269.1"/>
    </source>
</evidence>
<dbReference type="RefSeq" id="WP_138730479.1">
    <property type="nucleotide sequence ID" value="NZ_SRMP02000011.1"/>
</dbReference>
<dbReference type="PANTHER" id="PTHR11102:SF147">
    <property type="entry name" value="SEL1L ADAPTOR SUBUNIT OF ERAD E3 UBIQUITIN LIGASE"/>
    <property type="match status" value="1"/>
</dbReference>
<gene>
    <name evidence="1" type="ORF">E5L68_007685</name>
</gene>
<dbReference type="SUPFAM" id="SSF69360">
    <property type="entry name" value="Cell wall binding repeat"/>
    <property type="match status" value="1"/>
</dbReference>
<dbReference type="SUPFAM" id="SSF81901">
    <property type="entry name" value="HCP-like"/>
    <property type="match status" value="1"/>
</dbReference>
<dbReference type="InterPro" id="IPR011652">
    <property type="entry name" value="MORN_2"/>
</dbReference>
<accession>A0ABW9JHY6</accession>
<keyword evidence="2" id="KW-1185">Reference proteome</keyword>
<dbReference type="InterPro" id="IPR032774">
    <property type="entry name" value="WG_beta_rep"/>
</dbReference>
<dbReference type="Proteomes" id="UP001517367">
    <property type="component" value="Unassembled WGS sequence"/>
</dbReference>
<dbReference type="Pfam" id="PF07661">
    <property type="entry name" value="MORN_2"/>
    <property type="match status" value="2"/>
</dbReference>
<dbReference type="Pfam" id="PF08238">
    <property type="entry name" value="Sel1"/>
    <property type="match status" value="3"/>
</dbReference>
<comment type="caution">
    <text evidence="1">The sequence shown here is derived from an EMBL/GenBank/DDBJ whole genome shotgun (WGS) entry which is preliminary data.</text>
</comment>
<dbReference type="EMBL" id="SRMP02000011">
    <property type="protein sequence ID" value="MFN0291269.1"/>
    <property type="molecule type" value="Genomic_DNA"/>
</dbReference>
<dbReference type="Pfam" id="PF14903">
    <property type="entry name" value="WG_beta_rep"/>
    <property type="match status" value="1"/>
</dbReference>